<dbReference type="PROSITE" id="PS50883">
    <property type="entry name" value="EAL"/>
    <property type="match status" value="1"/>
</dbReference>
<evidence type="ECO:0000259" key="3">
    <source>
        <dbReference type="PROSITE" id="PS51371"/>
    </source>
</evidence>
<dbReference type="PANTHER" id="PTHR33121:SF70">
    <property type="entry name" value="SIGNALING PROTEIN YKOW"/>
    <property type="match status" value="1"/>
</dbReference>
<comment type="caution">
    <text evidence="4">The sequence shown here is derived from an EMBL/GenBank/DDBJ whole genome shotgun (WGS) entry which is preliminary data.</text>
</comment>
<evidence type="ECO:0000259" key="2">
    <source>
        <dbReference type="PROSITE" id="PS50883"/>
    </source>
</evidence>
<dbReference type="InterPro" id="IPR035919">
    <property type="entry name" value="EAL_sf"/>
</dbReference>
<dbReference type="SUPFAM" id="SSF54631">
    <property type="entry name" value="CBS-domain pair"/>
    <property type="match status" value="1"/>
</dbReference>
<feature type="domain" description="CBS" evidence="3">
    <location>
        <begin position="320"/>
        <end position="383"/>
    </location>
</feature>
<dbReference type="SUPFAM" id="SSF141868">
    <property type="entry name" value="EAL domain-like"/>
    <property type="match status" value="1"/>
</dbReference>
<accession>A0ABP6TA37</accession>
<dbReference type="PANTHER" id="PTHR33121">
    <property type="entry name" value="CYCLIC DI-GMP PHOSPHODIESTERASE PDEF"/>
    <property type="match status" value="1"/>
</dbReference>
<dbReference type="InterPro" id="IPR043128">
    <property type="entry name" value="Rev_trsase/Diguanyl_cyclase"/>
</dbReference>
<dbReference type="Gene3D" id="3.10.580.10">
    <property type="entry name" value="CBS-domain"/>
    <property type="match status" value="1"/>
</dbReference>
<dbReference type="CDD" id="cd01948">
    <property type="entry name" value="EAL"/>
    <property type="match status" value="1"/>
</dbReference>
<evidence type="ECO:0000256" key="1">
    <source>
        <dbReference type="PROSITE-ProRule" id="PRU00703"/>
    </source>
</evidence>
<evidence type="ECO:0000313" key="4">
    <source>
        <dbReference type="EMBL" id="GAA3395373.1"/>
    </source>
</evidence>
<dbReference type="InterPro" id="IPR046342">
    <property type="entry name" value="CBS_dom_sf"/>
</dbReference>
<keyword evidence="1" id="KW-0129">CBS domain</keyword>
<dbReference type="Pfam" id="PF00563">
    <property type="entry name" value="EAL"/>
    <property type="match status" value="1"/>
</dbReference>
<reference evidence="5" key="1">
    <citation type="journal article" date="2019" name="Int. J. Syst. Evol. Microbiol.">
        <title>The Global Catalogue of Microorganisms (GCM) 10K type strain sequencing project: providing services to taxonomists for standard genome sequencing and annotation.</title>
        <authorList>
            <consortium name="The Broad Institute Genomics Platform"/>
            <consortium name="The Broad Institute Genome Sequencing Center for Infectious Disease"/>
            <person name="Wu L."/>
            <person name="Ma J."/>
        </authorList>
    </citation>
    <scope>NUCLEOTIDE SEQUENCE [LARGE SCALE GENOMIC DNA]</scope>
    <source>
        <strain evidence="5">JCM 9458</strain>
    </source>
</reference>
<organism evidence="4 5">
    <name type="scientific">Cryptosporangium minutisporangium</name>
    <dbReference type="NCBI Taxonomy" id="113569"/>
    <lineage>
        <taxon>Bacteria</taxon>
        <taxon>Bacillati</taxon>
        <taxon>Actinomycetota</taxon>
        <taxon>Actinomycetes</taxon>
        <taxon>Cryptosporangiales</taxon>
        <taxon>Cryptosporangiaceae</taxon>
        <taxon>Cryptosporangium</taxon>
    </lineage>
</organism>
<dbReference type="InterPro" id="IPR001633">
    <property type="entry name" value="EAL_dom"/>
</dbReference>
<keyword evidence="5" id="KW-1185">Reference proteome</keyword>
<dbReference type="InterPro" id="IPR000644">
    <property type="entry name" value="CBS_dom"/>
</dbReference>
<dbReference type="Pfam" id="PF00571">
    <property type="entry name" value="CBS"/>
    <property type="match status" value="1"/>
</dbReference>
<gene>
    <name evidence="4" type="ORF">GCM10020369_68250</name>
</gene>
<dbReference type="SMART" id="SM00052">
    <property type="entry name" value="EAL"/>
    <property type="match status" value="1"/>
</dbReference>
<feature type="domain" description="EAL" evidence="2">
    <location>
        <begin position="1"/>
        <end position="228"/>
    </location>
</feature>
<protein>
    <submittedName>
        <fullName evidence="4">GGDEF domain-containing protein</fullName>
    </submittedName>
</protein>
<name>A0ABP6TA37_9ACTN</name>
<dbReference type="Gene3D" id="3.30.70.270">
    <property type="match status" value="1"/>
</dbReference>
<dbReference type="InterPro" id="IPR050706">
    <property type="entry name" value="Cyclic-di-GMP_PDE-like"/>
</dbReference>
<sequence>MGESTQHFDAPVAGADIGYQPVVDLFSGRVPAHEVFPGRHGSRPGSDPGPLRVLDLAAGLPTPVHLPLHPDALLQDPGLPDRLAERCAATRRAPDTVTVQLAERHCMSDVVSLRRRCAALRRHGFAIGVDDVGAFHGSLSVLAAIHPQVIKVHRTVVSALGEYPEASAVIEATVLFARKLGATLMATGVDTAATVSTLRSIGVGYGQGAYFGGPESQWSDVVAVPPLADDLPAAAATDPATGGEAFEGQTLRELLRRAMSASVDASGDEIRDLFGLDEDLLTVVLIDEAGQIAGVIPRGTFMLAASGPFGHALHARRSVLQHAVKPRLVAPDTPVAEAIRLVTSRSRSRVYDDLVVADRDGRCVGIVRVADLLTASQRNQVDVAISLDPLTELPSGKVIEETVRRRVREASGVAISWVEVDREAVIEAEGFLAGNALVVESAAVLRRVAASMGGGSWLGHFGAGAFVLLTDRSAVDRTIRSLLDVRPEDRYGRAVDVTVGTLDCPPSAATDPSGLSVRLAELMRYARQLGGTAWVAANYADPGVRVQYASRPVLSATHERQA</sequence>
<dbReference type="PROSITE" id="PS51371">
    <property type="entry name" value="CBS"/>
    <property type="match status" value="1"/>
</dbReference>
<dbReference type="Proteomes" id="UP001501676">
    <property type="component" value="Unassembled WGS sequence"/>
</dbReference>
<dbReference type="EMBL" id="BAAAYN010000048">
    <property type="protein sequence ID" value="GAA3395373.1"/>
    <property type="molecule type" value="Genomic_DNA"/>
</dbReference>
<proteinExistence type="predicted"/>
<evidence type="ECO:0000313" key="5">
    <source>
        <dbReference type="Proteomes" id="UP001501676"/>
    </source>
</evidence>
<dbReference type="RefSeq" id="WP_345732391.1">
    <property type="nucleotide sequence ID" value="NZ_BAAAYN010000048.1"/>
</dbReference>
<dbReference type="Gene3D" id="3.20.20.450">
    <property type="entry name" value="EAL domain"/>
    <property type="match status" value="1"/>
</dbReference>